<dbReference type="EMBL" id="OB660072">
    <property type="protein sequence ID" value="CAD7222558.1"/>
    <property type="molecule type" value="Genomic_DNA"/>
</dbReference>
<keyword evidence="7" id="KW-0532">Neurotransmitter transport</keyword>
<evidence type="ECO:0000256" key="14">
    <source>
        <dbReference type="PIRSR" id="PIRSR600175-1"/>
    </source>
</evidence>
<dbReference type="PANTHER" id="PTHR11616:SF320">
    <property type="entry name" value="SODIUM-DEPENDENT NORADRENALINE TRANSPORTER"/>
    <property type="match status" value="1"/>
</dbReference>
<evidence type="ECO:0000256" key="8">
    <source>
        <dbReference type="ARBA" id="ARBA00022847"/>
    </source>
</evidence>
<feature type="binding site" evidence="14">
    <location>
        <position position="109"/>
    </location>
    <ligand>
        <name>Na(+)</name>
        <dbReference type="ChEBI" id="CHEBI:29101"/>
        <label>1</label>
    </ligand>
</feature>
<keyword evidence="6 14" id="KW-0479">Metal-binding</keyword>
<feature type="binding site" evidence="14">
    <location>
        <position position="110"/>
    </location>
    <ligand>
        <name>Na(+)</name>
        <dbReference type="ChEBI" id="CHEBI:29101"/>
        <label>1</label>
    </ligand>
</feature>
<evidence type="ECO:0000256" key="10">
    <source>
        <dbReference type="ARBA" id="ARBA00023053"/>
    </source>
</evidence>
<comment type="similarity">
    <text evidence="2">Belongs to the sodium:neurotransmitter symporter (SNF) (TC 2.A.22) family.</text>
</comment>
<name>A0A7R8W0R5_9CRUS</name>
<keyword evidence="12 15" id="KW-1015">Disulfide bond</keyword>
<protein>
    <submittedName>
        <fullName evidence="16">Uncharacterized protein</fullName>
    </submittedName>
</protein>
<dbReference type="GO" id="GO:0046872">
    <property type="term" value="F:metal ion binding"/>
    <property type="evidence" value="ECO:0007669"/>
    <property type="project" value="UniProtKB-KW"/>
</dbReference>
<evidence type="ECO:0000256" key="12">
    <source>
        <dbReference type="ARBA" id="ARBA00023157"/>
    </source>
</evidence>
<proteinExistence type="inferred from homology"/>
<keyword evidence="3" id="KW-0813">Transport</keyword>
<evidence type="ECO:0000313" key="16">
    <source>
        <dbReference type="EMBL" id="CAD7222558.1"/>
    </source>
</evidence>
<keyword evidence="10 14" id="KW-0915">Sodium</keyword>
<evidence type="ECO:0000256" key="3">
    <source>
        <dbReference type="ARBA" id="ARBA00022448"/>
    </source>
</evidence>
<keyword evidence="9" id="KW-1133">Transmembrane helix</keyword>
<dbReference type="GO" id="GO:0030424">
    <property type="term" value="C:axon"/>
    <property type="evidence" value="ECO:0007669"/>
    <property type="project" value="TreeGrafter"/>
</dbReference>
<evidence type="ECO:0000256" key="7">
    <source>
        <dbReference type="ARBA" id="ARBA00022775"/>
    </source>
</evidence>
<feature type="binding site" evidence="14">
    <location>
        <position position="107"/>
    </location>
    <ligand>
        <name>Na(+)</name>
        <dbReference type="ChEBI" id="CHEBI:29101"/>
        <label>1</label>
    </ligand>
</feature>
<organism evidence="16">
    <name type="scientific">Cyprideis torosa</name>
    <dbReference type="NCBI Taxonomy" id="163714"/>
    <lineage>
        <taxon>Eukaryota</taxon>
        <taxon>Metazoa</taxon>
        <taxon>Ecdysozoa</taxon>
        <taxon>Arthropoda</taxon>
        <taxon>Crustacea</taxon>
        <taxon>Oligostraca</taxon>
        <taxon>Ostracoda</taxon>
        <taxon>Podocopa</taxon>
        <taxon>Podocopida</taxon>
        <taxon>Cytherocopina</taxon>
        <taxon>Cytheroidea</taxon>
        <taxon>Cytherideidae</taxon>
        <taxon>Cyprideis</taxon>
    </lineage>
</organism>
<keyword evidence="4" id="KW-1003">Cell membrane</keyword>
<dbReference type="OrthoDB" id="6581954at2759"/>
<evidence type="ECO:0000256" key="2">
    <source>
        <dbReference type="ARBA" id="ARBA00006459"/>
    </source>
</evidence>
<gene>
    <name evidence="16" type="ORF">CTOB1V02_LOCUS560</name>
</gene>
<dbReference type="GO" id="GO:0006865">
    <property type="term" value="P:amino acid transport"/>
    <property type="evidence" value="ECO:0007669"/>
    <property type="project" value="TreeGrafter"/>
</dbReference>
<evidence type="ECO:0000256" key="13">
    <source>
        <dbReference type="ARBA" id="ARBA00023180"/>
    </source>
</evidence>
<dbReference type="PANTHER" id="PTHR11616">
    <property type="entry name" value="SODIUM/CHLORIDE DEPENDENT TRANSPORTER"/>
    <property type="match status" value="1"/>
</dbReference>
<sequence length="208" mass="22732">MNFNPNSYGLDNDGNSAAFDLPILQDETAMTRSMPGFMLGKKSSEDGSTTKAVTSTTVLSRGSGSNTMVLSDFTNPGCSGPKVPSVKRMEERETWGKKLDFLLSVIGFAVDLANVWRFPYLCYKNGGGIGYAVALVSLYVDFYYNVIIAWALRFFFASFTSELPWISCGNAWNTDNCITHADVRIAVACSTEGTAIAEEINVQDDMET</sequence>
<dbReference type="GO" id="GO:0032809">
    <property type="term" value="C:neuronal cell body membrane"/>
    <property type="evidence" value="ECO:0007669"/>
    <property type="project" value="TreeGrafter"/>
</dbReference>
<evidence type="ECO:0000256" key="11">
    <source>
        <dbReference type="ARBA" id="ARBA00023136"/>
    </source>
</evidence>
<dbReference type="GO" id="GO:0051583">
    <property type="term" value="P:dopamine uptake involved in synaptic transmission"/>
    <property type="evidence" value="ECO:0007669"/>
    <property type="project" value="TreeGrafter"/>
</dbReference>
<accession>A0A7R8W0R5</accession>
<dbReference type="SUPFAM" id="SSF161070">
    <property type="entry name" value="SNF-like"/>
    <property type="match status" value="1"/>
</dbReference>
<keyword evidence="13" id="KW-0325">Glycoprotein</keyword>
<dbReference type="GO" id="GO:0015874">
    <property type="term" value="P:norepinephrine transport"/>
    <property type="evidence" value="ECO:0007669"/>
    <property type="project" value="TreeGrafter"/>
</dbReference>
<evidence type="ECO:0000256" key="15">
    <source>
        <dbReference type="PIRSR" id="PIRSR600175-2"/>
    </source>
</evidence>
<comment type="subcellular location">
    <subcellularLocation>
        <location evidence="1">Cell membrane</location>
        <topology evidence="1">Multi-pass membrane protein</topology>
    </subcellularLocation>
</comment>
<keyword evidence="8" id="KW-0769">Symport</keyword>
<feature type="binding site" evidence="14">
    <location>
        <position position="114"/>
    </location>
    <ligand>
        <name>Na(+)</name>
        <dbReference type="ChEBI" id="CHEBI:29101"/>
        <label>1</label>
    </ligand>
</feature>
<keyword evidence="11" id="KW-0472">Membrane</keyword>
<evidence type="ECO:0000256" key="9">
    <source>
        <dbReference type="ARBA" id="ARBA00022989"/>
    </source>
</evidence>
<dbReference type="InterPro" id="IPR037272">
    <property type="entry name" value="SNS_sf"/>
</dbReference>
<feature type="disulfide bond" evidence="15">
    <location>
        <begin position="168"/>
        <end position="177"/>
    </location>
</feature>
<evidence type="ECO:0000256" key="4">
    <source>
        <dbReference type="ARBA" id="ARBA00022475"/>
    </source>
</evidence>
<reference evidence="16" key="1">
    <citation type="submission" date="2020-11" db="EMBL/GenBank/DDBJ databases">
        <authorList>
            <person name="Tran Van P."/>
        </authorList>
    </citation>
    <scope>NUCLEOTIDE SEQUENCE</scope>
</reference>
<evidence type="ECO:0000256" key="5">
    <source>
        <dbReference type="ARBA" id="ARBA00022692"/>
    </source>
</evidence>
<dbReference type="GO" id="GO:0005330">
    <property type="term" value="F:dopamine:sodium symporter activity"/>
    <property type="evidence" value="ECO:0007669"/>
    <property type="project" value="TreeGrafter"/>
</dbReference>
<dbReference type="AlphaFoldDB" id="A0A7R8W0R5"/>
<evidence type="ECO:0000256" key="1">
    <source>
        <dbReference type="ARBA" id="ARBA00004651"/>
    </source>
</evidence>
<dbReference type="GO" id="GO:0042734">
    <property type="term" value="C:presynaptic membrane"/>
    <property type="evidence" value="ECO:0007669"/>
    <property type="project" value="TreeGrafter"/>
</dbReference>
<dbReference type="Pfam" id="PF00209">
    <property type="entry name" value="SNF"/>
    <property type="match status" value="1"/>
</dbReference>
<dbReference type="PROSITE" id="PS50267">
    <property type="entry name" value="NA_NEUROTRAN_SYMP_3"/>
    <property type="match status" value="1"/>
</dbReference>
<keyword evidence="5" id="KW-0812">Transmembrane</keyword>
<dbReference type="PROSITE" id="PS00754">
    <property type="entry name" value="NA_NEUROTRAN_SYMP_2"/>
    <property type="match status" value="1"/>
</dbReference>
<evidence type="ECO:0000256" key="6">
    <source>
        <dbReference type="ARBA" id="ARBA00022723"/>
    </source>
</evidence>
<dbReference type="InterPro" id="IPR000175">
    <property type="entry name" value="Na/ntran_symport"/>
</dbReference>